<comment type="caution">
    <text evidence="1">The sequence shown here is derived from an EMBL/GenBank/DDBJ whole genome shotgun (WGS) entry which is preliminary data.</text>
</comment>
<sequence>MANLLLKNATKLRDTTFLSEKILKLLVPMYFAIVRPLWRRLSRWRAVATIVAIWTGSALLSLPTLLYSRTKSYRYADHSVRTVCMLVWPDGLPYASYTDYL</sequence>
<keyword evidence="2" id="KW-1185">Reference proteome</keyword>
<protein>
    <submittedName>
        <fullName evidence="1">Uncharacterized protein</fullName>
    </submittedName>
</protein>
<evidence type="ECO:0000313" key="2">
    <source>
        <dbReference type="Proteomes" id="UP000805193"/>
    </source>
</evidence>
<proteinExistence type="predicted"/>
<organism evidence="1 2">
    <name type="scientific">Ixodes persulcatus</name>
    <name type="common">Taiga tick</name>
    <dbReference type="NCBI Taxonomy" id="34615"/>
    <lineage>
        <taxon>Eukaryota</taxon>
        <taxon>Metazoa</taxon>
        <taxon>Ecdysozoa</taxon>
        <taxon>Arthropoda</taxon>
        <taxon>Chelicerata</taxon>
        <taxon>Arachnida</taxon>
        <taxon>Acari</taxon>
        <taxon>Parasitiformes</taxon>
        <taxon>Ixodida</taxon>
        <taxon>Ixodoidea</taxon>
        <taxon>Ixodidae</taxon>
        <taxon>Ixodinae</taxon>
        <taxon>Ixodes</taxon>
    </lineage>
</organism>
<name>A0AC60QUQ3_IXOPE</name>
<reference evidence="1 2" key="1">
    <citation type="journal article" date="2020" name="Cell">
        <title>Large-Scale Comparative Analyses of Tick Genomes Elucidate Their Genetic Diversity and Vector Capacities.</title>
        <authorList>
            <consortium name="Tick Genome and Microbiome Consortium (TIGMIC)"/>
            <person name="Jia N."/>
            <person name="Wang J."/>
            <person name="Shi W."/>
            <person name="Du L."/>
            <person name="Sun Y."/>
            <person name="Zhan W."/>
            <person name="Jiang J.F."/>
            <person name="Wang Q."/>
            <person name="Zhang B."/>
            <person name="Ji P."/>
            <person name="Bell-Sakyi L."/>
            <person name="Cui X.M."/>
            <person name="Yuan T.T."/>
            <person name="Jiang B.G."/>
            <person name="Yang W.F."/>
            <person name="Lam T.T."/>
            <person name="Chang Q.C."/>
            <person name="Ding S.J."/>
            <person name="Wang X.J."/>
            <person name="Zhu J.G."/>
            <person name="Ruan X.D."/>
            <person name="Zhao L."/>
            <person name="Wei J.T."/>
            <person name="Ye R.Z."/>
            <person name="Que T.C."/>
            <person name="Du C.H."/>
            <person name="Zhou Y.H."/>
            <person name="Cheng J.X."/>
            <person name="Dai P.F."/>
            <person name="Guo W.B."/>
            <person name="Han X.H."/>
            <person name="Huang E.J."/>
            <person name="Li L.F."/>
            <person name="Wei W."/>
            <person name="Gao Y.C."/>
            <person name="Liu J.Z."/>
            <person name="Shao H.Z."/>
            <person name="Wang X."/>
            <person name="Wang C.C."/>
            <person name="Yang T.C."/>
            <person name="Huo Q.B."/>
            <person name="Li W."/>
            <person name="Chen H.Y."/>
            <person name="Chen S.E."/>
            <person name="Zhou L.G."/>
            <person name="Ni X.B."/>
            <person name="Tian J.H."/>
            <person name="Sheng Y."/>
            <person name="Liu T."/>
            <person name="Pan Y.S."/>
            <person name="Xia L.Y."/>
            <person name="Li J."/>
            <person name="Zhao F."/>
            <person name="Cao W.C."/>
        </authorList>
    </citation>
    <scope>NUCLEOTIDE SEQUENCE [LARGE SCALE GENOMIC DNA]</scope>
    <source>
        <strain evidence="1">Iper-2018</strain>
    </source>
</reference>
<dbReference type="Proteomes" id="UP000805193">
    <property type="component" value="Unassembled WGS sequence"/>
</dbReference>
<evidence type="ECO:0000313" key="1">
    <source>
        <dbReference type="EMBL" id="KAG0440178.1"/>
    </source>
</evidence>
<gene>
    <name evidence="1" type="ORF">HPB47_016381</name>
</gene>
<accession>A0AC60QUQ3</accession>
<dbReference type="EMBL" id="JABSTQ010005095">
    <property type="protein sequence ID" value="KAG0440178.1"/>
    <property type="molecule type" value="Genomic_DNA"/>
</dbReference>